<feature type="compositionally biased region" description="Basic and acidic residues" evidence="1">
    <location>
        <begin position="162"/>
        <end position="186"/>
    </location>
</feature>
<dbReference type="AlphaFoldDB" id="A0AAP0G1C8"/>
<protein>
    <submittedName>
        <fullName evidence="2">Uncharacterized protein</fullName>
    </submittedName>
</protein>
<comment type="caution">
    <text evidence="2">The sequence shown here is derived from an EMBL/GenBank/DDBJ whole genome shotgun (WGS) entry which is preliminary data.</text>
</comment>
<evidence type="ECO:0000256" key="1">
    <source>
        <dbReference type="SAM" id="MobiDB-lite"/>
    </source>
</evidence>
<feature type="compositionally biased region" description="Gly residues" evidence="1">
    <location>
        <begin position="132"/>
        <end position="144"/>
    </location>
</feature>
<name>A0AAP0G1C8_9ASPA</name>
<dbReference type="Proteomes" id="UP001418222">
    <property type="component" value="Unassembled WGS sequence"/>
</dbReference>
<sequence>MDESDGEMGRPTRLEDIWFGYCELISQDFDNLLSKIHGRCSHINTESSHEDSSMLCGSSTERSLTQLGGLSGLETCGWSLGGGSGSSGGEGEGSQAVACWEEKRGSGGGAGYAGRRRGADRGVEKTRPTVGFDGGEGYVRVGGAGKEKQQAKGKRRGGRAAAYREEYGQQPKGEDGGGIKRDKHLPNESSPRGLHGVGTAEEITGMKEEDCPNIQQ</sequence>
<keyword evidence="3" id="KW-1185">Reference proteome</keyword>
<dbReference type="EMBL" id="JBBWWQ010000013">
    <property type="protein sequence ID" value="KAK8933362.1"/>
    <property type="molecule type" value="Genomic_DNA"/>
</dbReference>
<reference evidence="2 3" key="1">
    <citation type="journal article" date="2022" name="Nat. Plants">
        <title>Genomes of leafy and leafless Platanthera orchids illuminate the evolution of mycoheterotrophy.</title>
        <authorList>
            <person name="Li M.H."/>
            <person name="Liu K.W."/>
            <person name="Li Z."/>
            <person name="Lu H.C."/>
            <person name="Ye Q.L."/>
            <person name="Zhang D."/>
            <person name="Wang J.Y."/>
            <person name="Li Y.F."/>
            <person name="Zhong Z.M."/>
            <person name="Liu X."/>
            <person name="Yu X."/>
            <person name="Liu D.K."/>
            <person name="Tu X.D."/>
            <person name="Liu B."/>
            <person name="Hao Y."/>
            <person name="Liao X.Y."/>
            <person name="Jiang Y.T."/>
            <person name="Sun W.H."/>
            <person name="Chen J."/>
            <person name="Chen Y.Q."/>
            <person name="Ai Y."/>
            <person name="Zhai J.W."/>
            <person name="Wu S.S."/>
            <person name="Zhou Z."/>
            <person name="Hsiao Y.Y."/>
            <person name="Wu W.L."/>
            <person name="Chen Y.Y."/>
            <person name="Lin Y.F."/>
            <person name="Hsu J.L."/>
            <person name="Li C.Y."/>
            <person name="Wang Z.W."/>
            <person name="Zhao X."/>
            <person name="Zhong W.Y."/>
            <person name="Ma X.K."/>
            <person name="Ma L."/>
            <person name="Huang J."/>
            <person name="Chen G.Z."/>
            <person name="Huang M.Z."/>
            <person name="Huang L."/>
            <person name="Peng D.H."/>
            <person name="Luo Y.B."/>
            <person name="Zou S.Q."/>
            <person name="Chen S.P."/>
            <person name="Lan S."/>
            <person name="Tsai W.C."/>
            <person name="Van de Peer Y."/>
            <person name="Liu Z.J."/>
        </authorList>
    </citation>
    <scope>NUCLEOTIDE SEQUENCE [LARGE SCALE GENOMIC DNA]</scope>
    <source>
        <strain evidence="2">Lor287</strain>
    </source>
</reference>
<feature type="compositionally biased region" description="Basic and acidic residues" evidence="1">
    <location>
        <begin position="117"/>
        <end position="127"/>
    </location>
</feature>
<evidence type="ECO:0000313" key="3">
    <source>
        <dbReference type="Proteomes" id="UP001418222"/>
    </source>
</evidence>
<evidence type="ECO:0000313" key="2">
    <source>
        <dbReference type="EMBL" id="KAK8933362.1"/>
    </source>
</evidence>
<feature type="region of interest" description="Disordered" evidence="1">
    <location>
        <begin position="106"/>
        <end position="216"/>
    </location>
</feature>
<accession>A0AAP0G1C8</accession>
<organism evidence="2 3">
    <name type="scientific">Platanthera zijinensis</name>
    <dbReference type="NCBI Taxonomy" id="2320716"/>
    <lineage>
        <taxon>Eukaryota</taxon>
        <taxon>Viridiplantae</taxon>
        <taxon>Streptophyta</taxon>
        <taxon>Embryophyta</taxon>
        <taxon>Tracheophyta</taxon>
        <taxon>Spermatophyta</taxon>
        <taxon>Magnoliopsida</taxon>
        <taxon>Liliopsida</taxon>
        <taxon>Asparagales</taxon>
        <taxon>Orchidaceae</taxon>
        <taxon>Orchidoideae</taxon>
        <taxon>Orchideae</taxon>
        <taxon>Orchidinae</taxon>
        <taxon>Platanthera</taxon>
    </lineage>
</organism>
<gene>
    <name evidence="2" type="ORF">KSP39_PZI015731</name>
</gene>
<proteinExistence type="predicted"/>